<accession>A0A0P1AVM9</accession>
<evidence type="ECO:0000313" key="2">
    <source>
        <dbReference type="EMBL" id="CEG45013.1"/>
    </source>
</evidence>
<keyword evidence="3" id="KW-1185">Reference proteome</keyword>
<dbReference type="RefSeq" id="XP_024581382.1">
    <property type="nucleotide sequence ID" value="XM_024715711.1"/>
</dbReference>
<feature type="region of interest" description="Disordered" evidence="1">
    <location>
        <begin position="18"/>
        <end position="37"/>
    </location>
</feature>
<reference evidence="3" key="1">
    <citation type="submission" date="2014-09" db="EMBL/GenBank/DDBJ databases">
        <authorList>
            <person name="Sharma Rahul"/>
            <person name="Thines Marco"/>
        </authorList>
    </citation>
    <scope>NUCLEOTIDE SEQUENCE [LARGE SCALE GENOMIC DNA]</scope>
</reference>
<evidence type="ECO:0000313" key="3">
    <source>
        <dbReference type="Proteomes" id="UP000054928"/>
    </source>
</evidence>
<name>A0A0P1AVM9_PLAHL</name>
<dbReference type="GeneID" id="36396390"/>
<dbReference type="AlphaFoldDB" id="A0A0P1AVM9"/>
<organism evidence="2 3">
    <name type="scientific">Plasmopara halstedii</name>
    <name type="common">Downy mildew of sunflower</name>
    <dbReference type="NCBI Taxonomy" id="4781"/>
    <lineage>
        <taxon>Eukaryota</taxon>
        <taxon>Sar</taxon>
        <taxon>Stramenopiles</taxon>
        <taxon>Oomycota</taxon>
        <taxon>Peronosporomycetes</taxon>
        <taxon>Peronosporales</taxon>
        <taxon>Peronosporaceae</taxon>
        <taxon>Plasmopara</taxon>
    </lineage>
</organism>
<sequence length="64" mass="7408">MTYTLDFYDYEALSKHSRKPLHRPMHKTKPKNTKTQGIVGKIFSHSSSYNGQLFSEGEMNNQSD</sequence>
<feature type="compositionally biased region" description="Basic residues" evidence="1">
    <location>
        <begin position="18"/>
        <end position="32"/>
    </location>
</feature>
<dbReference type="Proteomes" id="UP000054928">
    <property type="component" value="Unassembled WGS sequence"/>
</dbReference>
<protein>
    <submittedName>
        <fullName evidence="2">Uncharacterized protein</fullName>
    </submittedName>
</protein>
<dbReference type="EMBL" id="CCYD01001349">
    <property type="protein sequence ID" value="CEG45013.1"/>
    <property type="molecule type" value="Genomic_DNA"/>
</dbReference>
<evidence type="ECO:0000256" key="1">
    <source>
        <dbReference type="SAM" id="MobiDB-lite"/>
    </source>
</evidence>
<proteinExistence type="predicted"/>